<reference evidence="1 2" key="1">
    <citation type="submission" date="2023-03" db="EMBL/GenBank/DDBJ databases">
        <title>High recombination rates correlate with genetic variation in Cardiocondyla obscurior ants.</title>
        <authorList>
            <person name="Errbii M."/>
        </authorList>
    </citation>
    <scope>NUCLEOTIDE SEQUENCE [LARGE SCALE GENOMIC DNA]</scope>
    <source>
        <strain evidence="1">Alpha-2009</strain>
        <tissue evidence="1">Whole body</tissue>
    </source>
</reference>
<proteinExistence type="predicted"/>
<comment type="caution">
    <text evidence="1">The sequence shown here is derived from an EMBL/GenBank/DDBJ whole genome shotgun (WGS) entry which is preliminary data.</text>
</comment>
<accession>A0AAW2GHI6</accession>
<sequence length="194" mass="22441">MFGKDVNWIGGIKSRSCDYSLNKGIIYKTPRAACPPRSRDNLFGIWSGDYGKCNALINTATRFESSFLAVIRSRCQAENYITPREEVGLSLKDDIPFHRYPFRRSSALRSAHGLSYAAYTLWPGKLKFYSGITLRKRGATFENCYALRWTIKRKTKYGKCISYGECGKTVTRMIRKRTRDRTKRDYPGRYSSEY</sequence>
<evidence type="ECO:0000313" key="1">
    <source>
        <dbReference type="EMBL" id="KAL0126030.1"/>
    </source>
</evidence>
<protein>
    <submittedName>
        <fullName evidence="1">Uncharacterized protein</fullName>
    </submittedName>
</protein>
<gene>
    <name evidence="1" type="ORF">PUN28_004842</name>
</gene>
<evidence type="ECO:0000313" key="2">
    <source>
        <dbReference type="Proteomes" id="UP001430953"/>
    </source>
</evidence>
<dbReference type="AlphaFoldDB" id="A0AAW2GHI6"/>
<dbReference type="Proteomes" id="UP001430953">
    <property type="component" value="Unassembled WGS sequence"/>
</dbReference>
<keyword evidence="2" id="KW-1185">Reference proteome</keyword>
<name>A0AAW2GHI6_9HYME</name>
<dbReference type="EMBL" id="JADYXP020000004">
    <property type="protein sequence ID" value="KAL0126030.1"/>
    <property type="molecule type" value="Genomic_DNA"/>
</dbReference>
<organism evidence="1 2">
    <name type="scientific">Cardiocondyla obscurior</name>
    <dbReference type="NCBI Taxonomy" id="286306"/>
    <lineage>
        <taxon>Eukaryota</taxon>
        <taxon>Metazoa</taxon>
        <taxon>Ecdysozoa</taxon>
        <taxon>Arthropoda</taxon>
        <taxon>Hexapoda</taxon>
        <taxon>Insecta</taxon>
        <taxon>Pterygota</taxon>
        <taxon>Neoptera</taxon>
        <taxon>Endopterygota</taxon>
        <taxon>Hymenoptera</taxon>
        <taxon>Apocrita</taxon>
        <taxon>Aculeata</taxon>
        <taxon>Formicoidea</taxon>
        <taxon>Formicidae</taxon>
        <taxon>Myrmicinae</taxon>
        <taxon>Cardiocondyla</taxon>
    </lineage>
</organism>